<dbReference type="STRING" id="1122240.GCA_000620105_01983"/>
<proteinExistence type="predicted"/>
<keyword evidence="2" id="KW-1185">Reference proteome</keyword>
<dbReference type="KEGG" id="maer:DAI18_14800"/>
<dbReference type="EMBL" id="CP028519">
    <property type="protein sequence ID" value="AVY95171.1"/>
    <property type="molecule type" value="Genomic_DNA"/>
</dbReference>
<gene>
    <name evidence="1" type="ORF">DAI18_14800</name>
</gene>
<evidence type="ECO:0000313" key="2">
    <source>
        <dbReference type="Proteomes" id="UP000244173"/>
    </source>
</evidence>
<sequence length="103" mass="11090">MNVVMTALDGLALRQQVIARNLAHRDTPGHVALQVDFEQALRGAQGADRGDGVVRIRKAGPGEGGLNRQVALLSDTVLRYQALLKGVNRQLAMLQLAISDGRH</sequence>
<name>A0A2S0PCT5_9NEIS</name>
<accession>A0A2S0PCT5</accession>
<organism evidence="1 2">
    <name type="scientific">Microvirgula aerodenitrificans</name>
    <dbReference type="NCBI Taxonomy" id="57480"/>
    <lineage>
        <taxon>Bacteria</taxon>
        <taxon>Pseudomonadati</taxon>
        <taxon>Pseudomonadota</taxon>
        <taxon>Betaproteobacteria</taxon>
        <taxon>Neisseriales</taxon>
        <taxon>Aquaspirillaceae</taxon>
        <taxon>Microvirgula</taxon>
    </lineage>
</organism>
<protein>
    <recommendedName>
        <fullName evidence="3">Flagellar basal body rod protein FlgB</fullName>
    </recommendedName>
</protein>
<reference evidence="1 2" key="1">
    <citation type="submission" date="2018-04" db="EMBL/GenBank/DDBJ databases">
        <title>Denitrifier Microvirgula.</title>
        <authorList>
            <person name="Anderson E."/>
            <person name="Jang J."/>
            <person name="Ishii S."/>
        </authorList>
    </citation>
    <scope>NUCLEOTIDE SEQUENCE [LARGE SCALE GENOMIC DNA]</scope>
    <source>
        <strain evidence="1 2">BE2.4</strain>
    </source>
</reference>
<dbReference type="Proteomes" id="UP000244173">
    <property type="component" value="Chromosome"/>
</dbReference>
<evidence type="ECO:0000313" key="1">
    <source>
        <dbReference type="EMBL" id="AVY95171.1"/>
    </source>
</evidence>
<evidence type="ECO:0008006" key="3">
    <source>
        <dbReference type="Google" id="ProtNLM"/>
    </source>
</evidence>
<dbReference type="AlphaFoldDB" id="A0A2S0PCT5"/>